<dbReference type="KEGG" id="paj:PAJ_3018"/>
<keyword evidence="1" id="KW-0560">Oxidoreductase</keyword>
<dbReference type="Pfam" id="PF08240">
    <property type="entry name" value="ADH_N"/>
    <property type="match status" value="1"/>
</dbReference>
<dbReference type="InterPro" id="IPR050129">
    <property type="entry name" value="Zn_alcohol_dh"/>
</dbReference>
<name>A0A0H3L5A8_PANAA</name>
<dbReference type="PANTHER" id="PTHR43401:SF3">
    <property type="entry name" value="L-GALACTONATE-5-DEHYDROGENASE"/>
    <property type="match status" value="1"/>
</dbReference>
<evidence type="ECO:0000256" key="1">
    <source>
        <dbReference type="ARBA" id="ARBA00023002"/>
    </source>
</evidence>
<dbReference type="InterPro" id="IPR020843">
    <property type="entry name" value="ER"/>
</dbReference>
<dbReference type="InterPro" id="IPR036291">
    <property type="entry name" value="NAD(P)-bd_dom_sf"/>
</dbReference>
<evidence type="ECO:0000313" key="4">
    <source>
        <dbReference type="Proteomes" id="UP000006690"/>
    </source>
</evidence>
<dbReference type="EMBL" id="AP012032">
    <property type="protein sequence ID" value="BAK13098.1"/>
    <property type="molecule type" value="Genomic_DNA"/>
</dbReference>
<dbReference type="CDD" id="cd08261">
    <property type="entry name" value="Zn_ADH7"/>
    <property type="match status" value="1"/>
</dbReference>
<dbReference type="SUPFAM" id="SSF50129">
    <property type="entry name" value="GroES-like"/>
    <property type="match status" value="1"/>
</dbReference>
<protein>
    <submittedName>
        <fullName evidence="3">L-threonine 3-dehydrogenase YjjN</fullName>
    </submittedName>
</protein>
<dbReference type="SUPFAM" id="SSF51735">
    <property type="entry name" value="NAD(P)-binding Rossmann-fold domains"/>
    <property type="match status" value="1"/>
</dbReference>
<evidence type="ECO:0000313" key="3">
    <source>
        <dbReference type="EMBL" id="BAK13098.1"/>
    </source>
</evidence>
<dbReference type="AlphaFoldDB" id="A0A0H3L5A8"/>
<dbReference type="PANTHER" id="PTHR43401">
    <property type="entry name" value="L-THREONINE 3-DEHYDROGENASE"/>
    <property type="match status" value="1"/>
</dbReference>
<dbReference type="PATRIC" id="fig|932677.3.peg.3504"/>
<dbReference type="eggNOG" id="COG1063">
    <property type="taxonomic scope" value="Bacteria"/>
</dbReference>
<proteinExistence type="predicted"/>
<dbReference type="InterPro" id="IPR011032">
    <property type="entry name" value="GroES-like_sf"/>
</dbReference>
<organism evidence="3 4">
    <name type="scientific">Pantoea ananatis (strain AJ13355)</name>
    <dbReference type="NCBI Taxonomy" id="932677"/>
    <lineage>
        <taxon>Bacteria</taxon>
        <taxon>Pseudomonadati</taxon>
        <taxon>Pseudomonadota</taxon>
        <taxon>Gammaproteobacteria</taxon>
        <taxon>Enterobacterales</taxon>
        <taxon>Erwiniaceae</taxon>
        <taxon>Pantoea</taxon>
    </lineage>
</organism>
<dbReference type="GO" id="GO:0016491">
    <property type="term" value="F:oxidoreductase activity"/>
    <property type="evidence" value="ECO:0007669"/>
    <property type="project" value="UniProtKB-KW"/>
</dbReference>
<dbReference type="Proteomes" id="UP000006690">
    <property type="component" value="Chromosome"/>
</dbReference>
<dbReference type="HOGENOM" id="CLU_026673_11_0_6"/>
<dbReference type="InterPro" id="IPR013154">
    <property type="entry name" value="ADH-like_N"/>
</dbReference>
<dbReference type="Pfam" id="PF00107">
    <property type="entry name" value="ADH_zinc_N"/>
    <property type="match status" value="1"/>
</dbReference>
<accession>A0A0H3L5A8</accession>
<reference evidence="4" key="1">
    <citation type="journal article" date="2012" name="Appl. Microbiol. Biotechnol.">
        <title>The complete genome sequence of Pantoea ananatis AJ13355, an organism with great biotechnological potential.</title>
        <authorList>
            <person name="Hara Y."/>
            <person name="Kadotani N."/>
            <person name="Izui H."/>
            <person name="Katashkina J.I."/>
            <person name="Kuvaeva T.M."/>
            <person name="Andreeva I.G."/>
            <person name="Golubeva L.I."/>
            <person name="Malko D.B."/>
            <person name="Makeev V.J."/>
            <person name="Mashko S.V."/>
            <person name="Kozlov Y.I."/>
        </authorList>
    </citation>
    <scope>NUCLEOTIDE SEQUENCE [LARGE SCALE GENOMIC DNA]</scope>
    <source>
        <strain evidence="4">AJ13355</strain>
    </source>
</reference>
<dbReference type="Gene3D" id="3.40.50.720">
    <property type="entry name" value="NAD(P)-binding Rossmann-like Domain"/>
    <property type="match status" value="1"/>
</dbReference>
<dbReference type="SMART" id="SM00829">
    <property type="entry name" value="PKS_ER"/>
    <property type="match status" value="1"/>
</dbReference>
<dbReference type="InterPro" id="IPR013149">
    <property type="entry name" value="ADH-like_C"/>
</dbReference>
<evidence type="ECO:0000259" key="2">
    <source>
        <dbReference type="SMART" id="SM00829"/>
    </source>
</evidence>
<gene>
    <name evidence="3" type="primary">yjjN</name>
    <name evidence="3" type="ordered locus">PAJ_3018</name>
</gene>
<dbReference type="Gene3D" id="3.90.180.10">
    <property type="entry name" value="Medium-chain alcohol dehydrogenases, catalytic domain"/>
    <property type="match status" value="1"/>
</dbReference>
<feature type="domain" description="Enoyl reductase (ER)" evidence="2">
    <location>
        <begin position="29"/>
        <end position="357"/>
    </location>
</feature>
<sequence>MPCHGKISHNCANDNGSLTMTTMKALVIAEPRNMVWTTRATPQPAPGEVLIKIVSAGICGTDIHAWAGNQPFFSYPRVLGHELCANIVETGSAVEGFAVGQRVALIPYLSCYQCDACQSGKTNCCEHISVIGVHQDGGFCDYLSVPASNLLAVDALAPEAAALIEPFAISAHAVRRAAVAQGDAVLVVGAGPIGLGAAAIAAANGAQVIVADTSEYRRQHVSQQLGLPALNPADADFIAKLRAGFNGQLALTLIDATGNPAAMNAAVNLIRHGGTVVYVGLHKGDLVIPDSEFHKKESTLMGSRNATREDFDRVRELMAAGKLRADMMLNRRFAFSTLAEHFEEAVINNRELIKGVIDFDR</sequence>